<dbReference type="Pfam" id="PF15518">
    <property type="entry name" value="L_protein_N"/>
    <property type="match status" value="1"/>
</dbReference>
<evidence type="ECO:0000256" key="8">
    <source>
        <dbReference type="ARBA" id="ARBA00031012"/>
    </source>
</evidence>
<dbReference type="GO" id="GO:0003968">
    <property type="term" value="F:RNA-directed RNA polymerase activity"/>
    <property type="evidence" value="ECO:0007669"/>
    <property type="project" value="UniProtKB-KW"/>
</dbReference>
<evidence type="ECO:0000256" key="5">
    <source>
        <dbReference type="ARBA" id="ARBA00022842"/>
    </source>
</evidence>
<keyword evidence="3" id="KW-0808">Transferase</keyword>
<dbReference type="InterPro" id="IPR007322">
    <property type="entry name" value="RNA_pol_bunyavir"/>
</dbReference>
<dbReference type="GO" id="GO:0006351">
    <property type="term" value="P:DNA-templated transcription"/>
    <property type="evidence" value="ECO:0007669"/>
    <property type="project" value="InterPro"/>
</dbReference>
<proteinExistence type="inferred from homology"/>
<dbReference type="EMBL" id="MT153385">
    <property type="protein sequence ID" value="QMP82158.1"/>
    <property type="molecule type" value="Viral_cRNA"/>
</dbReference>
<evidence type="ECO:0000256" key="3">
    <source>
        <dbReference type="ARBA" id="ARBA00022679"/>
    </source>
</evidence>
<reference evidence="12" key="2">
    <citation type="submission" date="2020-03" db="EMBL/GenBank/DDBJ databases">
        <authorList>
            <person name="Kafer S."/>
            <person name="Paraskevopoulou S."/>
            <person name="Zirkel F."/>
            <person name="Wieseke N."/>
            <person name="Donath A."/>
            <person name="Petersen M."/>
            <person name="Jones T.C."/>
            <person name="Liu S."/>
            <person name="Zhou X."/>
            <person name="Middendorf M."/>
            <person name="Junglen S."/>
            <person name="Misof B."/>
            <person name="Drosten C."/>
        </authorList>
    </citation>
    <scope>NUCLEOTIDE SEQUENCE</scope>
    <source>
        <strain evidence="12">OKIAV274</strain>
    </source>
</reference>
<evidence type="ECO:0000256" key="6">
    <source>
        <dbReference type="ARBA" id="ARBA00030285"/>
    </source>
</evidence>
<dbReference type="GO" id="GO:0016787">
    <property type="term" value="F:hydrolase activity"/>
    <property type="evidence" value="ECO:0007669"/>
    <property type="project" value="UniProtKB-KW"/>
</dbReference>
<protein>
    <recommendedName>
        <fullName evidence="2">RNA-directed RNA polymerase L</fullName>
        <ecNumber evidence="1">2.7.7.48</ecNumber>
    </recommendedName>
    <alternativeName>
        <fullName evidence="6">Large structural protein</fullName>
    </alternativeName>
    <alternativeName>
        <fullName evidence="8">Replicase</fullName>
    </alternativeName>
    <alternativeName>
        <fullName evidence="7">Transcriptase</fullName>
    </alternativeName>
</protein>
<accession>A0A7D7EYG8</accession>
<keyword evidence="12" id="KW-0696">RNA-directed RNA polymerase</keyword>
<evidence type="ECO:0000256" key="7">
    <source>
        <dbReference type="ARBA" id="ARBA00030436"/>
    </source>
</evidence>
<evidence type="ECO:0000256" key="1">
    <source>
        <dbReference type="ARBA" id="ARBA00012494"/>
    </source>
</evidence>
<reference evidence="12" key="1">
    <citation type="journal article" date="2019" name="PLoS Pathog.">
        <title>Re-assessing the diversity of negative strand RNA viruses in insects.</title>
        <authorList>
            <person name="Kafer S."/>
            <person name="Paraskevopoulou S."/>
            <person name="Zirkel F."/>
            <person name="Wieseke N."/>
            <person name="Donath A."/>
            <person name="Petersen M."/>
            <person name="Jones T.C."/>
            <person name="Liu S."/>
            <person name="Zhou X."/>
            <person name="Middendorf M."/>
            <person name="Junglen S."/>
            <person name="Misof B."/>
            <person name="Drosten C."/>
        </authorList>
    </citation>
    <scope>NUCLEOTIDE SEQUENCE</scope>
    <source>
        <strain evidence="12">OKIAV274</strain>
    </source>
</reference>
<name>A0A7D7EYG8_9VIRU</name>
<keyword evidence="12" id="KW-0548">Nucleotidyltransferase</keyword>
<feature type="domain" description="RdRp catalytic" evidence="11">
    <location>
        <begin position="1011"/>
        <end position="1203"/>
    </location>
</feature>
<dbReference type="PROSITE" id="PS50525">
    <property type="entry name" value="RDRP_SSRNA_NEG_SEG"/>
    <property type="match status" value="1"/>
</dbReference>
<feature type="region of interest" description="Disordered" evidence="10">
    <location>
        <begin position="2112"/>
        <end position="2132"/>
    </location>
</feature>
<keyword evidence="5" id="KW-0460">Magnesium</keyword>
<organism evidence="12">
    <name type="scientific">Dipteran phenui-related virus OKIAV274</name>
    <dbReference type="NCBI Taxonomy" id="2746251"/>
    <lineage>
        <taxon>Viruses</taxon>
        <taxon>Riboviria</taxon>
        <taxon>Orthornavirae</taxon>
        <taxon>Negarnaviricota</taxon>
        <taxon>Polyploviricotina</taxon>
        <taxon>Bunyaviricetes</taxon>
        <taxon>Hareavirales</taxon>
        <taxon>Phenuiviridae</taxon>
    </lineage>
</organism>
<evidence type="ECO:0000259" key="11">
    <source>
        <dbReference type="PROSITE" id="PS50525"/>
    </source>
</evidence>
<evidence type="ECO:0000256" key="9">
    <source>
        <dbReference type="ARBA" id="ARBA00034123"/>
    </source>
</evidence>
<evidence type="ECO:0000256" key="4">
    <source>
        <dbReference type="ARBA" id="ARBA00022801"/>
    </source>
</evidence>
<comment type="similarity">
    <text evidence="9">Belongs to the Bunyavirales RNA polymerase family.</text>
</comment>
<dbReference type="Pfam" id="PF04196">
    <property type="entry name" value="Bunya_RdRp"/>
    <property type="match status" value="1"/>
</dbReference>
<dbReference type="InterPro" id="IPR029124">
    <property type="entry name" value="L_protein_N"/>
</dbReference>
<evidence type="ECO:0000313" key="12">
    <source>
        <dbReference type="EMBL" id="QMP82158.1"/>
    </source>
</evidence>
<evidence type="ECO:0000256" key="10">
    <source>
        <dbReference type="SAM" id="MobiDB-lite"/>
    </source>
</evidence>
<evidence type="ECO:0000256" key="2">
    <source>
        <dbReference type="ARBA" id="ARBA00018602"/>
    </source>
</evidence>
<dbReference type="EC" id="2.7.7.48" evidence="1"/>
<keyword evidence="4" id="KW-0378">Hydrolase</keyword>
<dbReference type="GO" id="GO:0039694">
    <property type="term" value="P:viral RNA genome replication"/>
    <property type="evidence" value="ECO:0007669"/>
    <property type="project" value="InterPro"/>
</dbReference>
<sequence length="2132" mass="243388">MNRIFYDTEYCGGYLEELYKRAKNEFSNGGFQYTEEPFYRETYAIMPSLEDGVEVFVNDQTNKIDWRWKDDGGVWKSASASAISVRNIRHDFSFSLISRGTDSAISRHFENLDHEDPKYKLTPDLIKRYPEFSLVCEFATFAGSDESSAAQVFKEKTEKYKYSLSSIDEDIVFVVIVVSPTFIISSIDLGELLSVELSKMTILSLALESKLRCDPIVAGQLKATTDEDAIIQKIFHSIRSLRLKDEEGGLIMGETYISRVKNRNAAEDFKKAHASYYNCFKRMGKDVMTKRKEPTVNDYIFGTIPNSVSDYINLVRSQDFSRKHRYVCQFPLVCSAQTDYDVTVPCLIFKKDSYMHSVWDKAISCRSNRDVNNFYYSQVDPDLIRGLDDIIPNEKSQVEKSYNKRTRNRVTIKKSLNQNELLLLAKDGVWGKKWRYDQEVLEKSRENKMPLSIDINVDYIRNFLVRDDLLQYFPLGRKNSNVIDLLEVANEKVKAMEGEPANIQMEEIVSSIMSTKLYNAMDLIADIGIELGVSLKQNCSGGRMILKKIPHWPVLMLVRPTTSDGHVHFSLLFYNVKGQNSHEVLDDSGVFRSLAYGSVMVTDFISIRADRLENIVSAPDMLIAMFSYWSWHCSFNLHTNFCDLSKIPPDMLSHLLSSMLIRLEDRAETEETITLTRYMYFEMFKTSPLHMIKGDPFKMIAKFNTCPRSTLNVFFIQQIIRCFQLMDVSPPIVRPVGKSGNIFDEDGEQMPEDEWDNVVSFVDGTPVTNSSRLVGLFYLGYAHSKGHKAQGNTDFHLVNKVLSEELKYNPDESHKSNGTYDSWVLDGEHPMDKQFSLYCIRNGVDGLLKRINQTHPHCDPRSVLSGKVLKMLANQYTHELATLKASSTVEHTPISGQISAEDERADPKRMKVMVNLMEHLELVSINPILSITRVLDHIESTSGGIIADLFKKAQHGGLREIYVLTIYSRIVQLTIETISRGICGEFEEEVLTHPEKKLRIIEDHIQQSAKHGIREGKSYHTICNSSDKARWNQNLVMPALAAPLILMLPDEFTNLIVRSLNLWTKKWIKLPHAVSSLMLMNTRLNSPVYRELKKQFDDSFFENTDLFKKKHSTLIQTKTGMMQGILHYTSSLLHLACLSSSKQCIYATLSSIANNDNLMISAECSSDDSAILLTVFHEMDSTLQQKRNNLDMCELALNAMKYYCNYFCMIESAKSVLGLNNNIEFNSEFFFRNTLTSPILKFVYTTMSITESEGFVDRQHQLYGLLSSVSSAGLPAFNTKLIQMAQGVLHYRTLGSSASLEFKTYSNSLKDYPDPSLGFFILDSSLIPGVMGWSFTSWFNARNTKIMNITSKNHITQLSDGSVLKDLKVHHGDLKKWHRLVSKVSGTHVDLAREEVNKKYDIMYRVPKDNAEVKLKITAKSLLPGVKKSLGSSNPFLSAISMSVYCIREPCFTKVKKSVIDGKLVMEKEKVSLSQELSLCIKEANELENLDLSNQEILSYPNHSRYKLVYSVLSAFSDSNLMSVNRRRQKKNIIVIPGPPNSSAQSLLEICNSVWFGSALKSDHSIKKRTWNDFKLLYPWLHENPNMTLDQSPFDDHIGLYNFLSSGEKHRRTFVKVGPKITGSDIAGNVRSHAIKCFIEGYNLFSGNLMKDKSDFSENAIRNLRSDLALTLSIPIKNVKIYETDKVLRSFGETAKLSDCKDMGFRDYAAVSFANYAIASHNKNENRKKEIVVGAQISGHGYQLIYIQPQRTRNTPSGAIQYYGYGRLLLSNDNHQLIVRLEDETYVEFHTDNLETLRKDLYKIHKILKSQKLTPSNEYRPTGLTVVGNNIVCGRPAYGVMLKLSERSTVLRKDPDMSGMRIEGNTLVLTATYNRKVVPIIEFVPFKKDLLINTSKEVKENIWKAWVSQCPTSTKSVLTEIKKSITINWRDGYSDQTRQELRSFLKEALIARLIFYGYWSIGSRMPPIEETVKPRPDISDEEYERLLAEISDQMDRAIPLFITRLSMFEDPQGNVDVLHSESMAIESAAYNLFQETPLESWEILSIRKFDLVRMHPLMDNLIKEVENDEPGLWKLIQRGYSNNEENKVMIMDICSLLDINYIGVKKSIGQSYNPRDFPESSPPNELPEGWLD</sequence>
<dbReference type="InterPro" id="IPR007099">
    <property type="entry name" value="RNA-dir_pol_NSvirus"/>
</dbReference>